<organism evidence="3 4">
    <name type="scientific">Actinomortierella ambigua</name>
    <dbReference type="NCBI Taxonomy" id="1343610"/>
    <lineage>
        <taxon>Eukaryota</taxon>
        <taxon>Fungi</taxon>
        <taxon>Fungi incertae sedis</taxon>
        <taxon>Mucoromycota</taxon>
        <taxon>Mortierellomycotina</taxon>
        <taxon>Mortierellomycetes</taxon>
        <taxon>Mortierellales</taxon>
        <taxon>Mortierellaceae</taxon>
        <taxon>Actinomortierella</taxon>
    </lineage>
</organism>
<gene>
    <name evidence="3" type="primary">RWDD1</name>
    <name evidence="3" type="ORF">DFQ27_002755</name>
</gene>
<dbReference type="AlphaFoldDB" id="A0A9P6U5U1"/>
<feature type="compositionally biased region" description="Basic and acidic residues" evidence="1">
    <location>
        <begin position="166"/>
        <end position="181"/>
    </location>
</feature>
<feature type="region of interest" description="Disordered" evidence="1">
    <location>
        <begin position="220"/>
        <end position="240"/>
    </location>
</feature>
<dbReference type="Pfam" id="PF16543">
    <property type="entry name" value="DFRP_C"/>
    <property type="match status" value="1"/>
</dbReference>
<dbReference type="PANTHER" id="PTHR12292">
    <property type="entry name" value="RWD DOMAIN-CONTAINING PROTEIN"/>
    <property type="match status" value="1"/>
</dbReference>
<dbReference type="OrthoDB" id="277175at2759"/>
<dbReference type="InterPro" id="IPR040213">
    <property type="entry name" value="GIR2-like"/>
</dbReference>
<dbReference type="PROSITE" id="PS50908">
    <property type="entry name" value="RWD"/>
    <property type="match status" value="1"/>
</dbReference>
<dbReference type="GO" id="GO:0051246">
    <property type="term" value="P:regulation of protein metabolic process"/>
    <property type="evidence" value="ECO:0007669"/>
    <property type="project" value="UniProtKB-ARBA"/>
</dbReference>
<dbReference type="CDD" id="cd23823">
    <property type="entry name" value="RWD_GCN2"/>
    <property type="match status" value="1"/>
</dbReference>
<evidence type="ECO:0000313" key="4">
    <source>
        <dbReference type="Proteomes" id="UP000807716"/>
    </source>
</evidence>
<dbReference type="GO" id="GO:0010468">
    <property type="term" value="P:regulation of gene expression"/>
    <property type="evidence" value="ECO:0007669"/>
    <property type="project" value="UniProtKB-ARBA"/>
</dbReference>
<dbReference type="FunFam" id="3.10.110.10:FF:000050">
    <property type="entry name" value="eIF-2-alpha kinase GCN2"/>
    <property type="match status" value="1"/>
</dbReference>
<keyword evidence="4" id="KW-1185">Reference proteome</keyword>
<comment type="caution">
    <text evidence="3">The sequence shown here is derived from an EMBL/GenBank/DDBJ whole genome shotgun (WGS) entry which is preliminary data.</text>
</comment>
<dbReference type="InterPro" id="IPR006575">
    <property type="entry name" value="RWD_dom"/>
</dbReference>
<dbReference type="InterPro" id="IPR016135">
    <property type="entry name" value="UBQ-conjugating_enzyme/RWD"/>
</dbReference>
<feature type="region of interest" description="Disordered" evidence="1">
    <location>
        <begin position="166"/>
        <end position="189"/>
    </location>
</feature>
<dbReference type="Pfam" id="PF05773">
    <property type="entry name" value="RWD"/>
    <property type="match status" value="1"/>
</dbReference>
<dbReference type="Proteomes" id="UP000807716">
    <property type="component" value="Unassembled WGS sequence"/>
</dbReference>
<protein>
    <submittedName>
        <fullName evidence="3">RWD domain-containing protein 1</fullName>
    </submittedName>
</protein>
<feature type="domain" description="RWD" evidence="2">
    <location>
        <begin position="10"/>
        <end position="115"/>
    </location>
</feature>
<evidence type="ECO:0000256" key="1">
    <source>
        <dbReference type="SAM" id="MobiDB-lite"/>
    </source>
</evidence>
<evidence type="ECO:0000313" key="3">
    <source>
        <dbReference type="EMBL" id="KAG0261832.1"/>
    </source>
</evidence>
<feature type="region of interest" description="Disordered" evidence="1">
    <location>
        <begin position="121"/>
        <end position="149"/>
    </location>
</feature>
<dbReference type="Gene3D" id="6.20.400.10">
    <property type="match status" value="1"/>
</dbReference>
<dbReference type="Gene3D" id="3.10.110.10">
    <property type="entry name" value="Ubiquitin Conjugating Enzyme"/>
    <property type="match status" value="1"/>
</dbReference>
<dbReference type="GO" id="GO:0033554">
    <property type="term" value="P:cellular response to stress"/>
    <property type="evidence" value="ECO:0007669"/>
    <property type="project" value="UniProtKB-ARBA"/>
</dbReference>
<dbReference type="SMART" id="SM00591">
    <property type="entry name" value="RWD"/>
    <property type="match status" value="1"/>
</dbReference>
<feature type="compositionally biased region" description="Basic and acidic residues" evidence="1">
    <location>
        <begin position="121"/>
        <end position="142"/>
    </location>
</feature>
<dbReference type="InterPro" id="IPR032378">
    <property type="entry name" value="ZC3H15/TMA46_C"/>
</dbReference>
<evidence type="ECO:0000259" key="2">
    <source>
        <dbReference type="PROSITE" id="PS50908"/>
    </source>
</evidence>
<sequence length="240" mass="27790">MTDYKEEQNNELEALESIYPDEFEEISRDPGEFRIHIVPDEQDDENTYELKLYVKYTDTYPDTLPEFSLENVEDELEPEDLETVLQKVTAAGEEAIGMGMVFSMASMAKEALTEVIVSNKERREREAEERARLEMEAEERAKAGTKVTPESFSAWKQKFDAEMSEKERIEKGLRREQDPKLSKPTGRQLFERDHSLAKSDAAFVEEGDVDVDITQFERITIQDDEDDDNNDVLRNLRSSD</sequence>
<accession>A0A9P6U5U1</accession>
<dbReference type="SUPFAM" id="SSF54495">
    <property type="entry name" value="UBC-like"/>
    <property type="match status" value="1"/>
</dbReference>
<name>A0A9P6U5U1_9FUNG</name>
<proteinExistence type="predicted"/>
<reference evidence="3" key="1">
    <citation type="journal article" date="2020" name="Fungal Divers.">
        <title>Resolving the Mortierellaceae phylogeny through synthesis of multi-gene phylogenetics and phylogenomics.</title>
        <authorList>
            <person name="Vandepol N."/>
            <person name="Liber J."/>
            <person name="Desiro A."/>
            <person name="Na H."/>
            <person name="Kennedy M."/>
            <person name="Barry K."/>
            <person name="Grigoriev I.V."/>
            <person name="Miller A.N."/>
            <person name="O'Donnell K."/>
            <person name="Stajich J.E."/>
            <person name="Bonito G."/>
        </authorList>
    </citation>
    <scope>NUCLEOTIDE SEQUENCE</scope>
    <source>
        <strain evidence="3">BC1065</strain>
    </source>
</reference>
<dbReference type="GO" id="GO:0009893">
    <property type="term" value="P:positive regulation of metabolic process"/>
    <property type="evidence" value="ECO:0007669"/>
    <property type="project" value="UniProtKB-ARBA"/>
</dbReference>
<dbReference type="EMBL" id="JAAAJB010000205">
    <property type="protein sequence ID" value="KAG0261832.1"/>
    <property type="molecule type" value="Genomic_DNA"/>
</dbReference>